<keyword evidence="5" id="KW-0627">Porphyrin biosynthesis</keyword>
<keyword evidence="9" id="KW-1185">Reference proteome</keyword>
<dbReference type="Gene3D" id="1.10.8.210">
    <property type="entry name" value="Sirohaem synthase, dimerisation domain"/>
    <property type="match status" value="1"/>
</dbReference>
<comment type="pathway">
    <text evidence="1">Porphyrin-containing compound metabolism; siroheme biosynthesis; sirohydrochlorin from precorrin-2: step 1/1.</text>
</comment>
<dbReference type="SUPFAM" id="SSF51735">
    <property type="entry name" value="NAD(P)-binding Rossmann-fold domains"/>
    <property type="match status" value="1"/>
</dbReference>
<dbReference type="InterPro" id="IPR036291">
    <property type="entry name" value="NAD(P)-bd_dom_sf"/>
</dbReference>
<dbReference type="PANTHER" id="PTHR35330">
    <property type="entry name" value="SIROHEME BIOSYNTHESIS PROTEIN MET8"/>
    <property type="match status" value="1"/>
</dbReference>
<keyword evidence="3" id="KW-0560">Oxidoreductase</keyword>
<dbReference type="Gene3D" id="3.40.50.720">
    <property type="entry name" value="NAD(P)-binding Rossmann-like Domain"/>
    <property type="match status" value="1"/>
</dbReference>
<organism evidence="8 9">
    <name type="scientific">Vibrio ulleungensis</name>
    <dbReference type="NCBI Taxonomy" id="2807619"/>
    <lineage>
        <taxon>Bacteria</taxon>
        <taxon>Pseudomonadati</taxon>
        <taxon>Pseudomonadota</taxon>
        <taxon>Gammaproteobacteria</taxon>
        <taxon>Vibrionales</taxon>
        <taxon>Vibrionaceae</taxon>
        <taxon>Vibrio</taxon>
    </lineage>
</organism>
<dbReference type="RefSeq" id="WP_205157407.1">
    <property type="nucleotide sequence ID" value="NZ_JAFEUM010000002.1"/>
</dbReference>
<dbReference type="InterPro" id="IPR006367">
    <property type="entry name" value="Sirohaem_synthase_N"/>
</dbReference>
<dbReference type="Proteomes" id="UP000809621">
    <property type="component" value="Unassembled WGS sequence"/>
</dbReference>
<name>A0ABS2HDV5_9VIBR</name>
<dbReference type="EMBL" id="JAFEUM010000002">
    <property type="protein sequence ID" value="MBM7035770.1"/>
    <property type="molecule type" value="Genomic_DNA"/>
</dbReference>
<evidence type="ECO:0000256" key="3">
    <source>
        <dbReference type="ARBA" id="ARBA00023002"/>
    </source>
</evidence>
<accession>A0ABS2HDV5</accession>
<dbReference type="Pfam" id="PF10414">
    <property type="entry name" value="CysG_dimeriser"/>
    <property type="match status" value="1"/>
</dbReference>
<gene>
    <name evidence="8" type="ORF">JQC93_05050</name>
</gene>
<dbReference type="PANTHER" id="PTHR35330:SF1">
    <property type="entry name" value="SIROHEME BIOSYNTHESIS PROTEIN MET8"/>
    <property type="match status" value="1"/>
</dbReference>
<evidence type="ECO:0000256" key="4">
    <source>
        <dbReference type="ARBA" id="ARBA00023027"/>
    </source>
</evidence>
<reference evidence="8 9" key="1">
    <citation type="submission" date="2021-02" db="EMBL/GenBank/DDBJ databases">
        <authorList>
            <person name="Park J.-S."/>
        </authorList>
    </citation>
    <scope>NUCLEOTIDE SEQUENCE [LARGE SCALE GENOMIC DNA]</scope>
    <source>
        <strain evidence="8 9">188UL20-2</strain>
    </source>
</reference>
<evidence type="ECO:0000313" key="8">
    <source>
        <dbReference type="EMBL" id="MBM7035770.1"/>
    </source>
</evidence>
<evidence type="ECO:0000313" key="9">
    <source>
        <dbReference type="Proteomes" id="UP000809621"/>
    </source>
</evidence>
<evidence type="ECO:0000256" key="2">
    <source>
        <dbReference type="ARBA" id="ARBA00012400"/>
    </source>
</evidence>
<evidence type="ECO:0000256" key="6">
    <source>
        <dbReference type="ARBA" id="ARBA00047561"/>
    </source>
</evidence>
<feature type="domain" description="Sirohaem synthase dimerisation" evidence="7">
    <location>
        <begin position="151"/>
        <end position="202"/>
    </location>
</feature>
<dbReference type="InterPro" id="IPR019478">
    <property type="entry name" value="Sirohaem_synthase_dimer_dom"/>
</dbReference>
<evidence type="ECO:0000256" key="1">
    <source>
        <dbReference type="ARBA" id="ARBA00005010"/>
    </source>
</evidence>
<dbReference type="SUPFAM" id="SSF75615">
    <property type="entry name" value="Siroheme synthase middle domains-like"/>
    <property type="match status" value="1"/>
</dbReference>
<dbReference type="EC" id="1.3.1.76" evidence="2"/>
<dbReference type="NCBIfam" id="TIGR01470">
    <property type="entry name" value="cysG_Nterm"/>
    <property type="match status" value="1"/>
</dbReference>
<proteinExistence type="predicted"/>
<dbReference type="Pfam" id="PF13241">
    <property type="entry name" value="NAD_binding_7"/>
    <property type="match status" value="1"/>
</dbReference>
<dbReference type="Gene3D" id="3.30.160.110">
    <property type="entry name" value="Siroheme synthase, domain 2"/>
    <property type="match status" value="1"/>
</dbReference>
<keyword evidence="4" id="KW-0520">NAD</keyword>
<evidence type="ECO:0000256" key="5">
    <source>
        <dbReference type="ARBA" id="ARBA00023244"/>
    </source>
</evidence>
<comment type="catalytic activity">
    <reaction evidence="6">
        <text>precorrin-2 + NAD(+) = sirohydrochlorin + NADH + 2 H(+)</text>
        <dbReference type="Rhea" id="RHEA:15613"/>
        <dbReference type="ChEBI" id="CHEBI:15378"/>
        <dbReference type="ChEBI" id="CHEBI:57540"/>
        <dbReference type="ChEBI" id="CHEBI:57945"/>
        <dbReference type="ChEBI" id="CHEBI:58351"/>
        <dbReference type="ChEBI" id="CHEBI:58827"/>
        <dbReference type="EC" id="1.3.1.76"/>
    </reaction>
</comment>
<protein>
    <recommendedName>
        <fullName evidence="2">precorrin-2 dehydrogenase</fullName>
        <ecNumber evidence="2">1.3.1.76</ecNumber>
    </recommendedName>
</protein>
<dbReference type="InterPro" id="IPR028161">
    <property type="entry name" value="Met8-like"/>
</dbReference>
<dbReference type="InterPro" id="IPR037115">
    <property type="entry name" value="Sirohaem_synt_dimer_dom_sf"/>
</dbReference>
<evidence type="ECO:0000259" key="7">
    <source>
        <dbReference type="Pfam" id="PF10414"/>
    </source>
</evidence>
<sequence>MQYFPLFFDLNHKPVTVIGGGDVACRKIEPLLKCGAEVTLIAPQIHPDLQRLAEQKQLTWIQSNYHKSLIENPVQIWATTNQPQVNRQVYADAKSLRIMVNVVDDKPYCDFITPSMIERGSIQLAISSGGASPVLIRNVRKNLEAVLPQNLALLAQFAKHKRDWVKSNYATVESRRHFWEAFFDLSEVNRATSEEQLETALQKCHDNLQPRKSRVIVVEWGEDIELLSLKAARLMQLADVVYSQPDLPSEYLDMSRRDADKKSFSTLRDYHLLLDTLEAKDGSEGLIHVLFVASNSRETYQPSSNLVEYVFYAKH</sequence>
<comment type="caution">
    <text evidence="8">The sequence shown here is derived from an EMBL/GenBank/DDBJ whole genome shotgun (WGS) entry which is preliminary data.</text>
</comment>